<dbReference type="Proteomes" id="UP000515220">
    <property type="component" value="Chromosome"/>
</dbReference>
<name>A0A6S6PNK2_ACEAC</name>
<feature type="active site" evidence="2">
    <location>
        <position position="47"/>
    </location>
</feature>
<dbReference type="RefSeq" id="WP_099348777.1">
    <property type="nucleotide sequence ID" value="NZ_AP023326.1"/>
</dbReference>
<dbReference type="NCBIfam" id="TIGR00654">
    <property type="entry name" value="PhzF_family"/>
    <property type="match status" value="1"/>
</dbReference>
<organism evidence="3 4">
    <name type="scientific">Acetobacter aceti</name>
    <dbReference type="NCBI Taxonomy" id="435"/>
    <lineage>
        <taxon>Bacteria</taxon>
        <taxon>Pseudomonadati</taxon>
        <taxon>Pseudomonadota</taxon>
        <taxon>Alphaproteobacteria</taxon>
        <taxon>Acetobacterales</taxon>
        <taxon>Acetobacteraceae</taxon>
        <taxon>Acetobacter</taxon>
        <taxon>Acetobacter subgen. Acetobacter</taxon>
    </lineage>
</organism>
<evidence type="ECO:0000256" key="2">
    <source>
        <dbReference type="PIRSR" id="PIRSR016184-1"/>
    </source>
</evidence>
<dbReference type="PANTHER" id="PTHR13774:SF32">
    <property type="entry name" value="ANTISENSE-ENHANCING SEQUENCE 1"/>
    <property type="match status" value="1"/>
</dbReference>
<comment type="similarity">
    <text evidence="1">Belongs to the PhzF family.</text>
</comment>
<evidence type="ECO:0000313" key="4">
    <source>
        <dbReference type="Proteomes" id="UP000515220"/>
    </source>
</evidence>
<evidence type="ECO:0000313" key="3">
    <source>
        <dbReference type="EMBL" id="BCI68346.1"/>
    </source>
</evidence>
<dbReference type="GO" id="GO:0005737">
    <property type="term" value="C:cytoplasm"/>
    <property type="evidence" value="ECO:0007669"/>
    <property type="project" value="TreeGrafter"/>
</dbReference>
<evidence type="ECO:0000256" key="1">
    <source>
        <dbReference type="ARBA" id="ARBA00008270"/>
    </source>
</evidence>
<dbReference type="InterPro" id="IPR003719">
    <property type="entry name" value="Phenazine_PhzF-like"/>
</dbReference>
<sequence length="280" mass="30052">MTKFEFQQVDVFSATPFKGNPVAVVLGADDLTTEQMAAFASWTNLSETTFLLKPTSPEADYRVRIFTPETELPFAGHPTLGSCHAWLTAGNHPRGKTIIQECGIGLVPIRRTEERLAFVAPELLRSGPVDEALLSRVAHGLKIPLSSIQTSAWTDNGPGWLSVLLGSREEVLALEPDYGSLADLSIGVIGPWNPVTDGTEAQFEVRAFAMSSGVNEDPVTGSLNAGLAQWLIGSGQAPQHYIASQGTRLGRNGLVHVDYENGKVWVGGSTITRITGTLQV</sequence>
<protein>
    <submittedName>
        <fullName evidence="3">Phenazine biosynthesis protein PhzF</fullName>
    </submittedName>
</protein>
<gene>
    <name evidence="3" type="ORF">AAJCM20276_29700</name>
</gene>
<dbReference type="AlphaFoldDB" id="A0A6S6PNK2"/>
<dbReference type="Gene3D" id="3.10.310.10">
    <property type="entry name" value="Diaminopimelate Epimerase, Chain A, domain 1"/>
    <property type="match status" value="2"/>
</dbReference>
<reference evidence="3 4" key="1">
    <citation type="submission" date="2020-07" db="EMBL/GenBank/DDBJ databases">
        <title>Complete Genome Sequence of an acetic acid bacterium, Acetobacter aceti JCM20276.</title>
        <authorList>
            <person name="Hirose Y."/>
            <person name="Mihara H."/>
        </authorList>
    </citation>
    <scope>NUCLEOTIDE SEQUENCE [LARGE SCALE GENOMIC DNA]</scope>
    <source>
        <strain evidence="3 4">JCM20276</strain>
    </source>
</reference>
<dbReference type="GO" id="GO:0016853">
    <property type="term" value="F:isomerase activity"/>
    <property type="evidence" value="ECO:0007669"/>
    <property type="project" value="TreeGrafter"/>
</dbReference>
<dbReference type="SUPFAM" id="SSF54506">
    <property type="entry name" value="Diaminopimelate epimerase-like"/>
    <property type="match status" value="1"/>
</dbReference>
<dbReference type="PANTHER" id="PTHR13774">
    <property type="entry name" value="PHENAZINE BIOSYNTHESIS PROTEIN"/>
    <property type="match status" value="1"/>
</dbReference>
<dbReference type="PIRSF" id="PIRSF016184">
    <property type="entry name" value="PhzC_PhzF"/>
    <property type="match status" value="1"/>
</dbReference>
<proteinExistence type="inferred from homology"/>
<dbReference type="Pfam" id="PF02567">
    <property type="entry name" value="PhzC-PhzF"/>
    <property type="match status" value="1"/>
</dbReference>
<accession>A0A6S6PNK2</accession>
<dbReference type="EMBL" id="AP023326">
    <property type="protein sequence ID" value="BCI68346.1"/>
    <property type="molecule type" value="Genomic_DNA"/>
</dbReference>